<evidence type="ECO:0000256" key="1">
    <source>
        <dbReference type="ARBA" id="ARBA00005953"/>
    </source>
</evidence>
<dbReference type="PANTHER" id="PTHR31793:SF27">
    <property type="entry name" value="NOVEL THIOESTERASE SUPERFAMILY DOMAIN AND SAPOSIN A-TYPE DOMAIN CONTAINING PROTEIN (0610012H03RIK)"/>
    <property type="match status" value="1"/>
</dbReference>
<evidence type="ECO:0000256" key="2">
    <source>
        <dbReference type="ARBA" id="ARBA00022801"/>
    </source>
</evidence>
<dbReference type="GO" id="GO:0047617">
    <property type="term" value="F:fatty acyl-CoA hydrolase activity"/>
    <property type="evidence" value="ECO:0007669"/>
    <property type="project" value="TreeGrafter"/>
</dbReference>
<dbReference type="Pfam" id="PF13279">
    <property type="entry name" value="4HBT_2"/>
    <property type="match status" value="1"/>
</dbReference>
<dbReference type="AlphaFoldDB" id="A0A1G5RWR1"/>
<dbReference type="EMBL" id="FMWK01000004">
    <property type="protein sequence ID" value="SCZ77891.1"/>
    <property type="molecule type" value="Genomic_DNA"/>
</dbReference>
<name>A0A1G5RWR1_PSEXY</name>
<comment type="similarity">
    <text evidence="1">Belongs to the 4-hydroxybenzoyl-CoA thioesterase family.</text>
</comment>
<proteinExistence type="inferred from homology"/>
<dbReference type="CDD" id="cd00586">
    <property type="entry name" value="4HBT"/>
    <property type="match status" value="1"/>
</dbReference>
<accession>A0A1G5RWR1</accession>
<organism evidence="3 4">
    <name type="scientific">Pseudobutyrivibrio xylanivorans</name>
    <dbReference type="NCBI Taxonomy" id="185007"/>
    <lineage>
        <taxon>Bacteria</taxon>
        <taxon>Bacillati</taxon>
        <taxon>Bacillota</taxon>
        <taxon>Clostridia</taxon>
        <taxon>Lachnospirales</taxon>
        <taxon>Lachnospiraceae</taxon>
        <taxon>Pseudobutyrivibrio</taxon>
    </lineage>
</organism>
<evidence type="ECO:0000313" key="4">
    <source>
        <dbReference type="Proteomes" id="UP000199428"/>
    </source>
</evidence>
<dbReference type="Proteomes" id="UP000199428">
    <property type="component" value="Unassembled WGS sequence"/>
</dbReference>
<dbReference type="SUPFAM" id="SSF54637">
    <property type="entry name" value="Thioesterase/thiol ester dehydrase-isomerase"/>
    <property type="match status" value="1"/>
</dbReference>
<dbReference type="PANTHER" id="PTHR31793">
    <property type="entry name" value="4-HYDROXYBENZOYL-COA THIOESTERASE FAMILY MEMBER"/>
    <property type="match status" value="1"/>
</dbReference>
<gene>
    <name evidence="3" type="ORF">SAMN02910350_00983</name>
</gene>
<dbReference type="Gene3D" id="3.10.129.10">
    <property type="entry name" value="Hotdog Thioesterase"/>
    <property type="match status" value="1"/>
</dbReference>
<evidence type="ECO:0000313" key="3">
    <source>
        <dbReference type="EMBL" id="SCZ77891.1"/>
    </source>
</evidence>
<dbReference type="RefSeq" id="WP_090161803.1">
    <property type="nucleotide sequence ID" value="NZ_FMWK01000004.1"/>
</dbReference>
<dbReference type="InterPro" id="IPR050563">
    <property type="entry name" value="4-hydroxybenzoyl-CoA_TE"/>
</dbReference>
<sequence>MAKQEIEVAGAKRQIKITPFEHHTKYHETDQQGIIHTSNYANWLEDARMDLMEQMGLGFKQMLDMEISSPIVSSSIEHRSAIKFDETVIIDTKLISYDGHEMEIAYRIYDKATGEDRAVARTVHCFVSKAGIPISMKRAYPELDTKFFEFK</sequence>
<keyword evidence="2 3" id="KW-0378">Hydrolase</keyword>
<reference evidence="3 4" key="1">
    <citation type="submission" date="2016-10" db="EMBL/GenBank/DDBJ databases">
        <authorList>
            <person name="de Groot N.N."/>
        </authorList>
    </citation>
    <scope>NUCLEOTIDE SEQUENCE [LARGE SCALE GENOMIC DNA]</scope>
    <source>
        <strain evidence="3 4">DSM 10317</strain>
    </source>
</reference>
<protein>
    <submittedName>
        <fullName evidence="3">Acyl-CoA thioester hydrolase</fullName>
    </submittedName>
</protein>
<dbReference type="InterPro" id="IPR029069">
    <property type="entry name" value="HotDog_dom_sf"/>
</dbReference>